<comment type="caution">
    <text evidence="11">The sequence shown here is derived from an EMBL/GenBank/DDBJ whole genome shotgun (WGS) entry which is preliminary data.</text>
</comment>
<dbReference type="PROSITE" id="PS50082">
    <property type="entry name" value="WD_REPEATS_2"/>
    <property type="match status" value="1"/>
</dbReference>
<organism evidence="11 12">
    <name type="scientific">Cordyceps confragosa</name>
    <name type="common">Lecanicillium lecanii</name>
    <dbReference type="NCBI Taxonomy" id="2714763"/>
    <lineage>
        <taxon>Eukaryota</taxon>
        <taxon>Fungi</taxon>
        <taxon>Dikarya</taxon>
        <taxon>Ascomycota</taxon>
        <taxon>Pezizomycotina</taxon>
        <taxon>Sordariomycetes</taxon>
        <taxon>Hypocreomycetidae</taxon>
        <taxon>Hypocreales</taxon>
        <taxon>Cordycipitaceae</taxon>
        <taxon>Akanthomyces</taxon>
    </lineage>
</organism>
<keyword evidence="4 8" id="KW-0853">WD repeat</keyword>
<dbReference type="FunFam" id="2.130.10.10:FF:000562">
    <property type="entry name" value="DNA damage-binding protein CMR1"/>
    <property type="match status" value="1"/>
</dbReference>
<feature type="region of interest" description="Disordered" evidence="10">
    <location>
        <begin position="37"/>
        <end position="75"/>
    </location>
</feature>
<dbReference type="InterPro" id="IPR015943">
    <property type="entry name" value="WD40/YVTN_repeat-like_dom_sf"/>
</dbReference>
<dbReference type="InterPro" id="IPR001680">
    <property type="entry name" value="WD40_rpt"/>
</dbReference>
<proteinExistence type="inferred from homology"/>
<evidence type="ECO:0000256" key="4">
    <source>
        <dbReference type="ARBA" id="ARBA00022574"/>
    </source>
</evidence>
<evidence type="ECO:0000256" key="6">
    <source>
        <dbReference type="ARBA" id="ARBA00022763"/>
    </source>
</evidence>
<accession>A0A179I3P0</accession>
<keyword evidence="7 9" id="KW-0238">DNA-binding</keyword>
<reference evidence="11 12" key="1">
    <citation type="submission" date="2016-03" db="EMBL/GenBank/DDBJ databases">
        <title>Fine-scale spatial genetic structure of a fungal parasite of coffee scale insects.</title>
        <authorList>
            <person name="Jackson D."/>
            <person name="Zemenick K.A."/>
            <person name="Malloure B."/>
            <person name="Quandt C.A."/>
            <person name="James T.Y."/>
        </authorList>
    </citation>
    <scope>NUCLEOTIDE SEQUENCE [LARGE SCALE GENOMIC DNA]</scope>
    <source>
        <strain evidence="11 12">UM487</strain>
    </source>
</reference>
<evidence type="ECO:0000256" key="3">
    <source>
        <dbReference type="ARBA" id="ARBA00021132"/>
    </source>
</evidence>
<dbReference type="EMBL" id="LUKN01004202">
    <property type="protein sequence ID" value="OAQ96378.1"/>
    <property type="molecule type" value="Genomic_DNA"/>
</dbReference>
<evidence type="ECO:0000256" key="9">
    <source>
        <dbReference type="RuleBase" id="RU365004"/>
    </source>
</evidence>
<dbReference type="GO" id="GO:0006974">
    <property type="term" value="P:DNA damage response"/>
    <property type="evidence" value="ECO:0007669"/>
    <property type="project" value="UniProtKB-KW"/>
</dbReference>
<comment type="similarity">
    <text evidence="2 9">Belongs to the WD repeat DDB2/WDR76 family.</text>
</comment>
<dbReference type="InterPro" id="IPR019775">
    <property type="entry name" value="WD40_repeat_CS"/>
</dbReference>
<dbReference type="Proteomes" id="UP000243081">
    <property type="component" value="Unassembled WGS sequence"/>
</dbReference>
<keyword evidence="6 9" id="KW-0227">DNA damage</keyword>
<dbReference type="SMART" id="SM00320">
    <property type="entry name" value="WD40"/>
    <property type="match status" value="4"/>
</dbReference>
<dbReference type="GO" id="GO:0005634">
    <property type="term" value="C:nucleus"/>
    <property type="evidence" value="ECO:0007669"/>
    <property type="project" value="TreeGrafter"/>
</dbReference>
<protein>
    <recommendedName>
        <fullName evidence="3 9">DNA damage-binding protein CMR1</fullName>
    </recommendedName>
</protein>
<evidence type="ECO:0000256" key="10">
    <source>
        <dbReference type="SAM" id="MobiDB-lite"/>
    </source>
</evidence>
<dbReference type="Gene3D" id="2.130.10.10">
    <property type="entry name" value="YVTN repeat-like/Quinoprotein amine dehydrogenase"/>
    <property type="match status" value="1"/>
</dbReference>
<name>A0A179I3P0_CORDF</name>
<keyword evidence="5" id="KW-0677">Repeat</keyword>
<dbReference type="SUPFAM" id="SSF50978">
    <property type="entry name" value="WD40 repeat-like"/>
    <property type="match status" value="1"/>
</dbReference>
<evidence type="ECO:0000256" key="8">
    <source>
        <dbReference type="PROSITE-ProRule" id="PRU00221"/>
    </source>
</evidence>
<dbReference type="AlphaFoldDB" id="A0A179I3P0"/>
<evidence type="ECO:0000313" key="12">
    <source>
        <dbReference type="Proteomes" id="UP000243081"/>
    </source>
</evidence>
<dbReference type="GO" id="GO:2000001">
    <property type="term" value="P:regulation of DNA damage checkpoint"/>
    <property type="evidence" value="ECO:0007669"/>
    <property type="project" value="TreeGrafter"/>
</dbReference>
<dbReference type="OrthoDB" id="9890280at2759"/>
<dbReference type="PANTHER" id="PTHR14773">
    <property type="entry name" value="WD REPEAT-CONTAINING PROTEIN 76"/>
    <property type="match status" value="1"/>
</dbReference>
<dbReference type="InterPro" id="IPR050853">
    <property type="entry name" value="WD_repeat_DNA-damage-binding"/>
</dbReference>
<dbReference type="GO" id="GO:0003677">
    <property type="term" value="F:DNA binding"/>
    <property type="evidence" value="ECO:0007669"/>
    <property type="project" value="UniProtKB-UniRule"/>
</dbReference>
<evidence type="ECO:0000256" key="5">
    <source>
        <dbReference type="ARBA" id="ARBA00022737"/>
    </source>
</evidence>
<comment type="function">
    <text evidence="1 9">DNA-binding protein that binds to both single- and double-stranded DNA. Binds preferentially to UV-damaged DNA. May be involved in DNA-metabolic processes.</text>
</comment>
<sequence>MPVKKEPTEMSAFERRRLENIAANKALLTDISATAKKVIPAKPAPKPTPKRKSRTEMVKRESARPTRMSSRLAGIDADNATLKRKLEVEAEYEASRVQLKKIRTADDLNIGDIVVDGRKYGSSVAGIQGIFRGAEPGVRTFSEDDIKDTTDEGLKELRLRMSSLELYEHWAPNGSFLSHLKAGPILTRTTDIKITPQRVYALGFHPIEEKPIVFAGDKEGHMGVFDGSQTAPEIDDDDDTNSPDPVISAFKTHARTITSFVFSHTDANAVFSSSYDSSIRKMDLEKGVSTQIFAPQDPADDMPISALDVASAAPNILYFSTLDGSVGRYDVRVPNSEEVWTLSDQKIGGFSLHPLQPHLLATASLDRTVKFWDLRKISGKGDLRHPALLGEHSSRLSVSHASWSAGGQLATSSYDDTIKIYNFAEAGKWYPGQDLDETTLEPVHIIKHNNQTGRWVTILKPQWQLRPRDGHQKFAIGNMNRFVDIFASDGSQLAQLGGDGITAVPAVAHCHPSMDWVAGGNGSGKLCLWM</sequence>
<gene>
    <name evidence="11" type="ORF">LLEC1_01851</name>
</gene>
<evidence type="ECO:0000256" key="7">
    <source>
        <dbReference type="ARBA" id="ARBA00023125"/>
    </source>
</evidence>
<dbReference type="PROSITE" id="PS00678">
    <property type="entry name" value="WD_REPEATS_1"/>
    <property type="match status" value="1"/>
</dbReference>
<evidence type="ECO:0000313" key="11">
    <source>
        <dbReference type="EMBL" id="OAQ96378.1"/>
    </source>
</evidence>
<dbReference type="OMA" id="DPNTLYW"/>
<keyword evidence="12" id="KW-1185">Reference proteome</keyword>
<dbReference type="InterPro" id="IPR036322">
    <property type="entry name" value="WD40_repeat_dom_sf"/>
</dbReference>
<feature type="compositionally biased region" description="Basic and acidic residues" evidence="10">
    <location>
        <begin position="54"/>
        <end position="64"/>
    </location>
</feature>
<evidence type="ECO:0000256" key="1">
    <source>
        <dbReference type="ARBA" id="ARBA00002653"/>
    </source>
</evidence>
<evidence type="ECO:0000256" key="2">
    <source>
        <dbReference type="ARBA" id="ARBA00005434"/>
    </source>
</evidence>
<feature type="repeat" description="WD" evidence="8">
    <location>
        <begin position="359"/>
        <end position="375"/>
    </location>
</feature>
<dbReference type="Pfam" id="PF00400">
    <property type="entry name" value="WD40"/>
    <property type="match status" value="2"/>
</dbReference>
<dbReference type="PANTHER" id="PTHR14773:SF0">
    <property type="entry name" value="WD REPEAT-CONTAINING PROTEIN 76"/>
    <property type="match status" value="1"/>
</dbReference>